<dbReference type="GO" id="GO:0005829">
    <property type="term" value="C:cytosol"/>
    <property type="evidence" value="ECO:0007669"/>
    <property type="project" value="TreeGrafter"/>
</dbReference>
<dbReference type="Proteomes" id="UP000228751">
    <property type="component" value="Unassembled WGS sequence"/>
</dbReference>
<name>A0A2G4R970_9PROT</name>
<dbReference type="GO" id="GO:0045004">
    <property type="term" value="P:DNA replication proofreading"/>
    <property type="evidence" value="ECO:0007669"/>
    <property type="project" value="TreeGrafter"/>
</dbReference>
<comment type="function">
    <text evidence="1">DNA polymerase III is a complex, multichain enzyme responsible for most of the replicative synthesis in bacteria. The epsilon subunit contain the editing function and is a proofreading 3'-5' exonuclease.</text>
</comment>
<comment type="subunit">
    <text evidence="2">DNA polymerase III contains a core (composed of alpha, epsilon and theta chains) that associates with a tau subunit. This core dimerizes to form the POLIII' complex. PolIII' associates with the gamma complex (composed of gamma, delta, delta', psi and chi chains) and with the beta chain to form the complete DNA polymerase III complex.</text>
</comment>
<dbReference type="SMART" id="SM00479">
    <property type="entry name" value="EXOIII"/>
    <property type="match status" value="1"/>
</dbReference>
<dbReference type="SUPFAM" id="SSF53098">
    <property type="entry name" value="Ribonuclease H-like"/>
    <property type="match status" value="1"/>
</dbReference>
<dbReference type="CDD" id="cd06127">
    <property type="entry name" value="DEDDh"/>
    <property type="match status" value="1"/>
</dbReference>
<dbReference type="EMBL" id="PEBQ01000175">
    <property type="protein sequence ID" value="PHY93047.1"/>
    <property type="molecule type" value="Genomic_DNA"/>
</dbReference>
<protein>
    <submittedName>
        <fullName evidence="4">DNA polymerase III subunit epsilon</fullName>
    </submittedName>
</protein>
<comment type="caution">
    <text evidence="4">The sequence shown here is derived from an EMBL/GenBank/DDBJ whole genome shotgun (WGS) entry which is preliminary data.</text>
</comment>
<dbReference type="PANTHER" id="PTHR30231:SF37">
    <property type="entry name" value="EXODEOXYRIBONUCLEASE 10"/>
    <property type="match status" value="1"/>
</dbReference>
<dbReference type="FunFam" id="3.30.420.10:FF:000045">
    <property type="entry name" value="3'-5' exonuclease DinG"/>
    <property type="match status" value="1"/>
</dbReference>
<proteinExistence type="predicted"/>
<dbReference type="GO" id="GO:0008408">
    <property type="term" value="F:3'-5' exonuclease activity"/>
    <property type="evidence" value="ECO:0007669"/>
    <property type="project" value="TreeGrafter"/>
</dbReference>
<gene>
    <name evidence="4" type="ORF">CSR02_13605</name>
</gene>
<keyword evidence="5" id="KW-1185">Reference proteome</keyword>
<feature type="domain" description="Exonuclease" evidence="3">
    <location>
        <begin position="41"/>
        <end position="207"/>
    </location>
</feature>
<evidence type="ECO:0000256" key="1">
    <source>
        <dbReference type="ARBA" id="ARBA00025483"/>
    </source>
</evidence>
<dbReference type="GO" id="GO:0003676">
    <property type="term" value="F:nucleic acid binding"/>
    <property type="evidence" value="ECO:0007669"/>
    <property type="project" value="InterPro"/>
</dbReference>
<evidence type="ECO:0000259" key="3">
    <source>
        <dbReference type="SMART" id="SM00479"/>
    </source>
</evidence>
<reference evidence="4 5" key="1">
    <citation type="submission" date="2017-10" db="EMBL/GenBank/DDBJ databases">
        <title>Genomic analysis of the genus Acetobacter.</title>
        <authorList>
            <person name="Kim K.H."/>
            <person name="Chun B.H."/>
            <person name="Son A.R."/>
            <person name="Jeon C.O."/>
        </authorList>
    </citation>
    <scope>NUCLEOTIDE SEQUENCE [LARGE SCALE GENOMIC DNA]</scope>
    <source>
        <strain evidence="4 5">LHT 2458</strain>
    </source>
</reference>
<dbReference type="Gene3D" id="3.30.420.10">
    <property type="entry name" value="Ribonuclease H-like superfamily/Ribonuclease H"/>
    <property type="match status" value="1"/>
</dbReference>
<dbReference type="RefSeq" id="WP_099542019.1">
    <property type="nucleotide sequence ID" value="NZ_PEBQ01000175.1"/>
</dbReference>
<evidence type="ECO:0000313" key="4">
    <source>
        <dbReference type="EMBL" id="PHY93047.1"/>
    </source>
</evidence>
<dbReference type="InterPro" id="IPR036397">
    <property type="entry name" value="RNaseH_sf"/>
</dbReference>
<dbReference type="InterPro" id="IPR013520">
    <property type="entry name" value="Ribonucl_H"/>
</dbReference>
<dbReference type="AlphaFoldDB" id="A0A2G4R970"/>
<evidence type="ECO:0000256" key="2">
    <source>
        <dbReference type="ARBA" id="ARBA00026073"/>
    </source>
</evidence>
<accession>A0A2G4R970</accession>
<organism evidence="4 5">
    <name type="scientific">Acetobacter pomorum</name>
    <dbReference type="NCBI Taxonomy" id="65959"/>
    <lineage>
        <taxon>Bacteria</taxon>
        <taxon>Pseudomonadati</taxon>
        <taxon>Pseudomonadota</taxon>
        <taxon>Alphaproteobacteria</taxon>
        <taxon>Acetobacterales</taxon>
        <taxon>Acetobacteraceae</taxon>
        <taxon>Acetobacter</taxon>
    </lineage>
</organism>
<dbReference type="NCBIfam" id="NF006615">
    <property type="entry name" value="PRK09182.1"/>
    <property type="match status" value="1"/>
</dbReference>
<dbReference type="PANTHER" id="PTHR30231">
    <property type="entry name" value="DNA POLYMERASE III SUBUNIT EPSILON"/>
    <property type="match status" value="1"/>
</dbReference>
<evidence type="ECO:0000313" key="5">
    <source>
        <dbReference type="Proteomes" id="UP000228751"/>
    </source>
</evidence>
<dbReference type="OrthoDB" id="7427781at2"/>
<dbReference type="Pfam" id="PF00929">
    <property type="entry name" value="RNase_T"/>
    <property type="match status" value="1"/>
</dbReference>
<sequence>MTNTAIQNTIPDDNDFKVIRKLKSQIIEYSEDLRSDPDIKQALFIDTETTGLDSTVDEIIEIGIVPFLYSKATGGIIGCLEPFNSFQEPSQPLSEEITDITGITNEMLKGQSINKEAVKKIVLESSFVVAHHANFDRPFVEKIIPSFCQIPWGCSLEDVPWRQCGLSGGQLLSLAYQSGFYYDAHRAITDCYAGIELLKIVRDKNGVNAFQHVLDRGRRPYFRLWAQFTPYELKNSLKKRKYLWNDGTDGRPKSWYTDKMYSEVENEISFLNKEIYQRENDNVIIRKIEPSDRFTNRC</sequence>
<dbReference type="InterPro" id="IPR012337">
    <property type="entry name" value="RNaseH-like_sf"/>
</dbReference>